<protein>
    <submittedName>
        <fullName evidence="1">Uncharacterized protein</fullName>
    </submittedName>
</protein>
<evidence type="ECO:0000313" key="1">
    <source>
        <dbReference type="EMBL" id="MEE2035406.1"/>
    </source>
</evidence>
<name>A0ABU7JZG8_9NOCA</name>
<dbReference type="Proteomes" id="UP001331936">
    <property type="component" value="Unassembled WGS sequence"/>
</dbReference>
<accession>A0ABU7JZG8</accession>
<keyword evidence="2" id="KW-1185">Reference proteome</keyword>
<evidence type="ECO:0000313" key="2">
    <source>
        <dbReference type="Proteomes" id="UP001331936"/>
    </source>
</evidence>
<sequence>MGVMLHSIAMGPESSAKAEHMDTTTAVTISAADLADGAADAPLVGEGGTVDRPMLIVDLDDAPASVLDRAAYRAAMSDRLLVGRATTSPDTDAFGPLLDALDLTYVTGPDPEAKTVVGTPDVDTSLATFFGAVTQNPHASLV</sequence>
<feature type="non-terminal residue" evidence="1">
    <location>
        <position position="142"/>
    </location>
</feature>
<comment type="caution">
    <text evidence="1">The sequence shown here is derived from an EMBL/GenBank/DDBJ whole genome shotgun (WGS) entry which is preliminary data.</text>
</comment>
<reference evidence="1 2" key="1">
    <citation type="submission" date="2023-08" db="EMBL/GenBank/DDBJ databases">
        <authorList>
            <person name="Girao M."/>
            <person name="Carvalho M.F."/>
        </authorList>
    </citation>
    <scope>NUCLEOTIDE SEQUENCE [LARGE SCALE GENOMIC DNA]</scope>
    <source>
        <strain evidence="1 2">CC-R104</strain>
    </source>
</reference>
<proteinExistence type="predicted"/>
<organism evidence="1 2">
    <name type="scientific">Rhodococcus chondri</name>
    <dbReference type="NCBI Taxonomy" id="3065941"/>
    <lineage>
        <taxon>Bacteria</taxon>
        <taxon>Bacillati</taxon>
        <taxon>Actinomycetota</taxon>
        <taxon>Actinomycetes</taxon>
        <taxon>Mycobacteriales</taxon>
        <taxon>Nocardiaceae</taxon>
        <taxon>Rhodococcus</taxon>
    </lineage>
</organism>
<gene>
    <name evidence="1" type="ORF">Q8814_25420</name>
</gene>
<dbReference type="EMBL" id="JAUZMZ010000305">
    <property type="protein sequence ID" value="MEE2035406.1"/>
    <property type="molecule type" value="Genomic_DNA"/>
</dbReference>